<dbReference type="STRING" id="661089.ciss_18770"/>
<dbReference type="InterPro" id="IPR012296">
    <property type="entry name" value="Nuclease_put_TT1808"/>
</dbReference>
<reference evidence="3" key="1">
    <citation type="submission" date="2016-12" db="EMBL/GenBank/DDBJ databases">
        <title>Draft Genome Sequences od Carboxydothermus pertinax and islandicus, Hydrogenogenic Carboxydotrophic Bacteria.</title>
        <authorList>
            <person name="Fukuyama Y."/>
            <person name="Ohmae K."/>
            <person name="Yoneda Y."/>
            <person name="Yoshida T."/>
            <person name="Sako Y."/>
        </authorList>
    </citation>
    <scope>NUCLEOTIDE SEQUENCE [LARGE SCALE GENOMIC DNA]</scope>
    <source>
        <strain evidence="3">SET</strain>
    </source>
</reference>
<name>A0A1L8D4A4_9THEO</name>
<dbReference type="InterPro" id="IPR011335">
    <property type="entry name" value="Restrct_endonuc-II-like"/>
</dbReference>
<dbReference type="AlphaFoldDB" id="A0A1L8D4A4"/>
<proteinExistence type="predicted"/>
<sequence>MNFGVREYWFIEPESKIVSVFTLQENKRYGRPEIYTGEDVIKVSIFEDLKIELKHVFKY</sequence>
<keyword evidence="3" id="KW-1185">Reference proteome</keyword>
<dbReference type="EMBL" id="BDJL01000118">
    <property type="protein sequence ID" value="GAV25944.1"/>
    <property type="molecule type" value="Genomic_DNA"/>
</dbReference>
<protein>
    <recommendedName>
        <fullName evidence="1">Putative restriction endonuclease domain-containing protein</fullName>
    </recommendedName>
</protein>
<evidence type="ECO:0000313" key="2">
    <source>
        <dbReference type="EMBL" id="GAV25944.1"/>
    </source>
</evidence>
<organism evidence="2 3">
    <name type="scientific">Carboxydothermus islandicus</name>
    <dbReference type="NCBI Taxonomy" id="661089"/>
    <lineage>
        <taxon>Bacteria</taxon>
        <taxon>Bacillati</taxon>
        <taxon>Bacillota</taxon>
        <taxon>Clostridia</taxon>
        <taxon>Thermoanaerobacterales</taxon>
        <taxon>Thermoanaerobacteraceae</taxon>
        <taxon>Carboxydothermus</taxon>
    </lineage>
</organism>
<accession>A0A1L8D4A4</accession>
<gene>
    <name evidence="2" type="ORF">ciss_18770</name>
</gene>
<feature type="domain" description="Putative restriction endonuclease" evidence="1">
    <location>
        <begin position="4"/>
        <end position="52"/>
    </location>
</feature>
<dbReference type="Gene3D" id="3.90.1570.10">
    <property type="entry name" value="tt1808, chain A"/>
    <property type="match status" value="1"/>
</dbReference>
<evidence type="ECO:0000259" key="1">
    <source>
        <dbReference type="Pfam" id="PF05685"/>
    </source>
</evidence>
<dbReference type="Proteomes" id="UP000187338">
    <property type="component" value="Unassembled WGS sequence"/>
</dbReference>
<comment type="caution">
    <text evidence="2">The sequence shown here is derived from an EMBL/GenBank/DDBJ whole genome shotgun (WGS) entry which is preliminary data.</text>
</comment>
<dbReference type="Pfam" id="PF05685">
    <property type="entry name" value="Uma2"/>
    <property type="match status" value="1"/>
</dbReference>
<evidence type="ECO:0000313" key="3">
    <source>
        <dbReference type="Proteomes" id="UP000187338"/>
    </source>
</evidence>
<dbReference type="SUPFAM" id="SSF52980">
    <property type="entry name" value="Restriction endonuclease-like"/>
    <property type="match status" value="1"/>
</dbReference>
<dbReference type="InterPro" id="IPR008538">
    <property type="entry name" value="Uma2"/>
</dbReference>